<reference evidence="2" key="1">
    <citation type="submission" date="2018-11" db="EMBL/GenBank/DDBJ databases">
        <authorList>
            <consortium name="Pathogen Informatics"/>
        </authorList>
    </citation>
    <scope>NUCLEOTIDE SEQUENCE</scope>
</reference>
<sequence>MKQPKLIGPPSLSTFDPSYCWAPRTDSFSGILLFLVCPSDPLLHPRPDNSERVGEAHLRTQTDLQQRTLL</sequence>
<dbReference type="AlphaFoldDB" id="A0A3S5CPS6"/>
<keyword evidence="3" id="KW-1185">Reference proteome</keyword>
<evidence type="ECO:0000313" key="3">
    <source>
        <dbReference type="Proteomes" id="UP000784294"/>
    </source>
</evidence>
<proteinExistence type="predicted"/>
<comment type="caution">
    <text evidence="2">The sequence shown here is derived from an EMBL/GenBank/DDBJ whole genome shotgun (WGS) entry which is preliminary data.</text>
</comment>
<evidence type="ECO:0000313" key="2">
    <source>
        <dbReference type="EMBL" id="VEL26469.1"/>
    </source>
</evidence>
<evidence type="ECO:0000256" key="1">
    <source>
        <dbReference type="SAM" id="MobiDB-lite"/>
    </source>
</evidence>
<feature type="compositionally biased region" description="Polar residues" evidence="1">
    <location>
        <begin position="61"/>
        <end position="70"/>
    </location>
</feature>
<feature type="region of interest" description="Disordered" evidence="1">
    <location>
        <begin position="46"/>
        <end position="70"/>
    </location>
</feature>
<protein>
    <submittedName>
        <fullName evidence="2">Uncharacterized protein</fullName>
    </submittedName>
</protein>
<feature type="compositionally biased region" description="Basic and acidic residues" evidence="1">
    <location>
        <begin position="46"/>
        <end position="60"/>
    </location>
</feature>
<accession>A0A3S5CPS6</accession>
<organism evidence="2 3">
    <name type="scientific">Protopolystoma xenopodis</name>
    <dbReference type="NCBI Taxonomy" id="117903"/>
    <lineage>
        <taxon>Eukaryota</taxon>
        <taxon>Metazoa</taxon>
        <taxon>Spiralia</taxon>
        <taxon>Lophotrochozoa</taxon>
        <taxon>Platyhelminthes</taxon>
        <taxon>Monogenea</taxon>
        <taxon>Polyopisthocotylea</taxon>
        <taxon>Polystomatidea</taxon>
        <taxon>Polystomatidae</taxon>
        <taxon>Protopolystoma</taxon>
    </lineage>
</organism>
<name>A0A3S5CPS6_9PLAT</name>
<dbReference type="EMBL" id="CAAALY010080471">
    <property type="protein sequence ID" value="VEL26469.1"/>
    <property type="molecule type" value="Genomic_DNA"/>
</dbReference>
<gene>
    <name evidence="2" type="ORF">PXEA_LOCUS19909</name>
</gene>
<dbReference type="Proteomes" id="UP000784294">
    <property type="component" value="Unassembled WGS sequence"/>
</dbReference>